<evidence type="ECO:0000313" key="4">
    <source>
        <dbReference type="Proteomes" id="UP000199302"/>
    </source>
</evidence>
<keyword evidence="2" id="KW-0802">TPR repeat</keyword>
<dbReference type="InterPro" id="IPR011990">
    <property type="entry name" value="TPR-like_helical_dom_sf"/>
</dbReference>
<protein>
    <submittedName>
        <fullName evidence="3">Uncharacterized protein</fullName>
    </submittedName>
</protein>
<proteinExistence type="predicted"/>
<dbReference type="PANTHER" id="PTHR44858:SF1">
    <property type="entry name" value="UDP-N-ACETYLGLUCOSAMINE--PEPTIDE N-ACETYLGLUCOSAMINYLTRANSFERASE SPINDLY-RELATED"/>
    <property type="match status" value="1"/>
</dbReference>
<dbReference type="Gene3D" id="1.25.40.10">
    <property type="entry name" value="Tetratricopeptide repeat domain"/>
    <property type="match status" value="1"/>
</dbReference>
<dbReference type="SUPFAM" id="SSF48452">
    <property type="entry name" value="TPR-like"/>
    <property type="match status" value="1"/>
</dbReference>
<dbReference type="SMART" id="SM00028">
    <property type="entry name" value="TPR"/>
    <property type="match status" value="2"/>
</dbReference>
<dbReference type="PANTHER" id="PTHR44858">
    <property type="entry name" value="TETRATRICOPEPTIDE REPEAT PROTEIN 6"/>
    <property type="match status" value="1"/>
</dbReference>
<dbReference type="InterPro" id="IPR050498">
    <property type="entry name" value="Ycf3"/>
</dbReference>
<name>A0A1I6DHK4_9RHOB</name>
<evidence type="ECO:0000313" key="3">
    <source>
        <dbReference type="EMBL" id="SFR04935.1"/>
    </source>
</evidence>
<gene>
    <name evidence="3" type="ORF">SAMN04515673_103272</name>
</gene>
<dbReference type="Pfam" id="PF14559">
    <property type="entry name" value="TPR_19"/>
    <property type="match status" value="1"/>
</dbReference>
<reference evidence="3 4" key="1">
    <citation type="submission" date="2016-10" db="EMBL/GenBank/DDBJ databases">
        <authorList>
            <person name="de Groot N.N."/>
        </authorList>
    </citation>
    <scope>NUCLEOTIDE SEQUENCE [LARGE SCALE GENOMIC DNA]</scope>
    <source>
        <strain evidence="4">KMM 9023,NRIC 0796,JCM 17311,KCTC 23692</strain>
    </source>
</reference>
<keyword evidence="4" id="KW-1185">Reference proteome</keyword>
<organism evidence="3 4">
    <name type="scientific">Poseidonocella sedimentorum</name>
    <dbReference type="NCBI Taxonomy" id="871652"/>
    <lineage>
        <taxon>Bacteria</taxon>
        <taxon>Pseudomonadati</taxon>
        <taxon>Pseudomonadota</taxon>
        <taxon>Alphaproteobacteria</taxon>
        <taxon>Rhodobacterales</taxon>
        <taxon>Roseobacteraceae</taxon>
        <taxon>Poseidonocella</taxon>
    </lineage>
</organism>
<dbReference type="Proteomes" id="UP000199302">
    <property type="component" value="Unassembled WGS sequence"/>
</dbReference>
<accession>A0A1I6DHK4</accession>
<evidence type="ECO:0000256" key="1">
    <source>
        <dbReference type="ARBA" id="ARBA00022737"/>
    </source>
</evidence>
<dbReference type="STRING" id="871652.SAMN04515673_103272"/>
<dbReference type="InterPro" id="IPR019734">
    <property type="entry name" value="TPR_rpt"/>
</dbReference>
<dbReference type="EMBL" id="FOYI01000003">
    <property type="protein sequence ID" value="SFR04935.1"/>
    <property type="molecule type" value="Genomic_DNA"/>
</dbReference>
<keyword evidence="1" id="KW-0677">Repeat</keyword>
<evidence type="ECO:0000256" key="2">
    <source>
        <dbReference type="ARBA" id="ARBA00022803"/>
    </source>
</evidence>
<sequence length="185" mass="19180">MAAALAGLSAAAGAACPPVADRSGELARLFAAVRAAPDADAAAPLTRGIWAIWAAAPDATAQEILDRGMRRREGYDFPGAVREFDRLVAYCPDYAEGYNQRAFARYLQGDYAVALTDLDAALARAPEHTGALTGKALTLIGLGRHADASPVLRAALALNPWLPERGLLPMLDAAEGAGLGAGVEL</sequence>
<dbReference type="AlphaFoldDB" id="A0A1I6DHK4"/>